<dbReference type="Pfam" id="PF01593">
    <property type="entry name" value="Amino_oxidase"/>
    <property type="match status" value="1"/>
</dbReference>
<proteinExistence type="predicted"/>
<reference evidence="1" key="2">
    <citation type="submission" date="2012-06" db="EMBL/GenBank/DDBJ databases">
        <title>Annotation of the Genome Sequence of Fusarium oxysporum Fo47.</title>
        <authorList>
            <consortium name="The Broad Institute Genomics Platform"/>
            <person name="Ma L.-J."/>
            <person name="Corby-Kistler H."/>
            <person name="Broz K."/>
            <person name="Gale L.R."/>
            <person name="Jonkers W."/>
            <person name="O'Donnell K."/>
            <person name="Ploetz R."/>
            <person name="Steinberg C."/>
            <person name="Schwartz D.C."/>
            <person name="VanEtten H."/>
            <person name="Zhou S."/>
            <person name="Young S.K."/>
            <person name="Zeng Q."/>
            <person name="Gargeya S."/>
            <person name="Fitzgerald M."/>
            <person name="Abouelleil A."/>
            <person name="Alvarado L."/>
            <person name="Chapman S.B."/>
            <person name="Gainer-Dewar J."/>
            <person name="Goldberg J."/>
            <person name="Griggs A."/>
            <person name="Gujja S."/>
            <person name="Hansen M."/>
            <person name="Howarth C."/>
            <person name="Imamovic A."/>
            <person name="Ireland A."/>
            <person name="Larimer J."/>
            <person name="McCowan C."/>
            <person name="Murphy C."/>
            <person name="Pearson M."/>
            <person name="Poon T.W."/>
            <person name="Priest M."/>
            <person name="Roberts A."/>
            <person name="Saif S."/>
            <person name="Shea T."/>
            <person name="Sykes S."/>
            <person name="Wortman J."/>
            <person name="Nusbaum C."/>
            <person name="Birren B."/>
        </authorList>
    </citation>
    <scope>NUCLEOTIDE SEQUENCE</scope>
    <source>
        <strain evidence="1">Fo47</strain>
    </source>
</reference>
<dbReference type="GO" id="GO:0001716">
    <property type="term" value="F:L-amino-acid oxidase activity"/>
    <property type="evidence" value="ECO:0007669"/>
    <property type="project" value="TreeGrafter"/>
</dbReference>
<protein>
    <submittedName>
        <fullName evidence="1">L-amino-acid oxidase</fullName>
    </submittedName>
</protein>
<dbReference type="SUPFAM" id="SSF51905">
    <property type="entry name" value="FAD/NAD(P)-binding domain"/>
    <property type="match status" value="1"/>
</dbReference>
<name>W9JIJ1_FUSOX</name>
<dbReference type="VEuPathDB" id="FungiDB:FOZG_17092"/>
<dbReference type="GO" id="GO:0009063">
    <property type="term" value="P:amino acid catabolic process"/>
    <property type="evidence" value="ECO:0007669"/>
    <property type="project" value="TreeGrafter"/>
</dbReference>
<dbReference type="SUPFAM" id="SSF54373">
    <property type="entry name" value="FAD-linked reductases, C-terminal domain"/>
    <property type="match status" value="1"/>
</dbReference>
<gene>
    <name evidence="1" type="ORF">FOZG_17092</name>
</gene>
<dbReference type="PANTHER" id="PTHR10742:SF382">
    <property type="entry name" value="AMINE OXIDASE DOMAIN-CONTAINING PROTEIN"/>
    <property type="match status" value="1"/>
</dbReference>
<dbReference type="PANTHER" id="PTHR10742">
    <property type="entry name" value="FLAVIN MONOAMINE OXIDASE"/>
    <property type="match status" value="1"/>
</dbReference>
<dbReference type="Gene3D" id="3.50.50.60">
    <property type="entry name" value="FAD/NAD(P)-binding domain"/>
    <property type="match status" value="1"/>
</dbReference>
<accession>W9JIJ1</accession>
<evidence type="ECO:0000313" key="1">
    <source>
        <dbReference type="EMBL" id="EWZ29223.1"/>
    </source>
</evidence>
<dbReference type="HOGENOM" id="CLU_004498_8_2_1"/>
<dbReference type="EMBL" id="JH717914">
    <property type="protein sequence ID" value="EWZ29223.1"/>
    <property type="molecule type" value="Genomic_DNA"/>
</dbReference>
<sequence>MELLTWPTPLDILPWPRGTSDADGAKGAQKFVADKSMRLFRLLVVADAHVALSNLRRKAPLLLPVAMKQSIASVILGLGGAIASSLPVQLHTRGSLTSHLTNIYVKFDQASEGPLSFTYGLCNSKSRSESHYTIAVTENKGVSRLVWIIPDDSHDNGCISAWKEDNVLVGRSEPQRLHRVRRRNIQKRATDPILMNAENGIDTLGPWFDGVEHLSKTGLSALDADAAKEKPIAIVGAGMSGLMTYLVLSQAGMTNISIIEGGNRLGGRVHTEYLTGGPFDYSYQEMGPMRFPSTYKSPETNETMNITDHQLVFQLAEEMNKLNNHDKNLSVDFIPWIQSSLNGLSYKNEFKLPSGLPPTLKEIASNASLSPASVNDPATQDLQTKVDAFMPGSEFSTLMAKNMFKAHKQWLETGLNGLGGDQWSEYAFMVNYLKGSLNSTDMNGGWSASSFWDSLYEGMYFSAASYKTINGGLNRLPLSFHPLVDNITTMERKIERVRYSETDDKVTLQWRNEYNDTTFQNSTFDYAVIAVPFSVVRRWRLPKLPATISNAIKELNYGSACKVALEFSERFWEHYENPIYGGCSTNTDIPGIGSICYPSYNLNGTGPATILASYISGDMGVRLASMSEEDHVQMVLDAMVEIHGEFTRDLYTGKYNRRCWALDPLESGSWASPTAGQHQLYIPEYFKTYNKMIFVGEHTSYTHAWIASALDSGIRGAVQLLLELGLVDEAKQAVEKWMARWIEV</sequence>
<dbReference type="Gene3D" id="3.90.660.10">
    <property type="match status" value="1"/>
</dbReference>
<dbReference type="InterPro" id="IPR036188">
    <property type="entry name" value="FAD/NAD-bd_sf"/>
</dbReference>
<organism evidence="1">
    <name type="scientific">Fusarium oxysporum Fo47</name>
    <dbReference type="NCBI Taxonomy" id="660027"/>
    <lineage>
        <taxon>Eukaryota</taxon>
        <taxon>Fungi</taxon>
        <taxon>Dikarya</taxon>
        <taxon>Ascomycota</taxon>
        <taxon>Pezizomycotina</taxon>
        <taxon>Sordariomycetes</taxon>
        <taxon>Hypocreomycetidae</taxon>
        <taxon>Hypocreales</taxon>
        <taxon>Nectriaceae</taxon>
        <taxon>Fusarium</taxon>
        <taxon>Fusarium oxysporum species complex</taxon>
    </lineage>
</organism>
<reference evidence="1" key="1">
    <citation type="submission" date="2011-06" db="EMBL/GenBank/DDBJ databases">
        <title>The Genome Sequence of Fusarium oxysporum Fo47.</title>
        <authorList>
            <consortium name="The Broad Institute Genome Sequencing Platform"/>
            <person name="Ma L.-J."/>
            <person name="Gale L.R."/>
            <person name="Schwartz D.C."/>
            <person name="Zhou S."/>
            <person name="Corby-Kistler H."/>
            <person name="Young S.K."/>
            <person name="Zeng Q."/>
            <person name="Gargeya S."/>
            <person name="Fitzgerald M."/>
            <person name="Haas B."/>
            <person name="Abouelleil A."/>
            <person name="Alvarado L."/>
            <person name="Arachchi H.M."/>
            <person name="Berlin A."/>
            <person name="Brown A."/>
            <person name="Chapman S.B."/>
            <person name="Chen Z."/>
            <person name="Dunbar C."/>
            <person name="Freedman E."/>
            <person name="Gearin G."/>
            <person name="Gellesch M."/>
            <person name="Goldberg J."/>
            <person name="Griggs A."/>
            <person name="Gujja S."/>
            <person name="Heiman D."/>
            <person name="Howarth C."/>
            <person name="Larson L."/>
            <person name="Lui A."/>
            <person name="MacDonald P.J.P."/>
            <person name="Mehta T."/>
            <person name="Montmayeur A."/>
            <person name="Murphy C."/>
            <person name="Neiman D."/>
            <person name="Pearson M."/>
            <person name="Priest M."/>
            <person name="Roberts A."/>
            <person name="Saif S."/>
            <person name="Shea T."/>
            <person name="Shenoy N."/>
            <person name="Sisk P."/>
            <person name="Stolte C."/>
            <person name="Sykes S."/>
            <person name="Wortman J."/>
            <person name="Nusbaum C."/>
            <person name="Birren B."/>
        </authorList>
    </citation>
    <scope>NUCLEOTIDE SEQUENCE [LARGE SCALE GENOMIC DNA]</scope>
    <source>
        <strain evidence="1">Fo47</strain>
    </source>
</reference>
<dbReference type="InterPro" id="IPR050281">
    <property type="entry name" value="Flavin_monoamine_oxidase"/>
</dbReference>
<dbReference type="AlphaFoldDB" id="W9JIJ1"/>
<dbReference type="Proteomes" id="UP000030766">
    <property type="component" value="Unassembled WGS sequence"/>
</dbReference>
<dbReference type="InterPro" id="IPR002937">
    <property type="entry name" value="Amino_oxidase"/>
</dbReference>
<dbReference type="Gene3D" id="1.20.1440.240">
    <property type="match status" value="1"/>
</dbReference>